<name>A0ACC1PJ08_9PEZI</name>
<evidence type="ECO:0000313" key="2">
    <source>
        <dbReference type="Proteomes" id="UP001143856"/>
    </source>
</evidence>
<reference evidence="1" key="1">
    <citation type="submission" date="2022-10" db="EMBL/GenBank/DDBJ databases">
        <title>Genome Sequence of Xylaria curta.</title>
        <authorList>
            <person name="Buettner E."/>
        </authorList>
    </citation>
    <scope>NUCLEOTIDE SEQUENCE</scope>
    <source>
        <strain evidence="1">Babe10</strain>
    </source>
</reference>
<gene>
    <name evidence="1" type="ORF">NUW58_g2087</name>
</gene>
<protein>
    <submittedName>
        <fullName evidence="1">Uncharacterized protein</fullName>
    </submittedName>
</protein>
<dbReference type="Proteomes" id="UP001143856">
    <property type="component" value="Unassembled WGS sequence"/>
</dbReference>
<organism evidence="1 2">
    <name type="scientific">Xylaria curta</name>
    <dbReference type="NCBI Taxonomy" id="42375"/>
    <lineage>
        <taxon>Eukaryota</taxon>
        <taxon>Fungi</taxon>
        <taxon>Dikarya</taxon>
        <taxon>Ascomycota</taxon>
        <taxon>Pezizomycotina</taxon>
        <taxon>Sordariomycetes</taxon>
        <taxon>Xylariomycetidae</taxon>
        <taxon>Xylariales</taxon>
        <taxon>Xylariaceae</taxon>
        <taxon>Xylaria</taxon>
    </lineage>
</organism>
<dbReference type="EMBL" id="JAPDGR010000254">
    <property type="protein sequence ID" value="KAJ2992667.1"/>
    <property type="molecule type" value="Genomic_DNA"/>
</dbReference>
<comment type="caution">
    <text evidence="1">The sequence shown here is derived from an EMBL/GenBank/DDBJ whole genome shotgun (WGS) entry which is preliminary data.</text>
</comment>
<proteinExistence type="predicted"/>
<sequence length="308" mass="33624">MFRGRRAHTGPAQLRNSLPRVRILGPTVWSVAACSTIYIGCAAYEVHNDAQRARRKGSRWTNESNTEILNELEELRRRDWRNSLATSYPEQQEFDDRGQLTRNLIAVNAIIHLVRYAPIHHSIASGFIHVPFLPRNYTLLTSVFAHSGFLHLAVNMYAMASFMPGAASSPIFSGSDAHLAAFYTSAGILSSLAAHITSTWKGQGFSGSLGASGALFALFGIFGVSFPNSQVGILFIPGQFPIDSAMACAAAFDAIGLFVRYPFIRLGHAAHLSGLALGVAYVKYGGDERIWRPGRRVALRAMRSLGVL</sequence>
<evidence type="ECO:0000313" key="1">
    <source>
        <dbReference type="EMBL" id="KAJ2992667.1"/>
    </source>
</evidence>
<accession>A0ACC1PJ08</accession>
<keyword evidence="2" id="KW-1185">Reference proteome</keyword>